<proteinExistence type="predicted"/>
<name>A0A292PUR3_9PEZI</name>
<evidence type="ECO:0000313" key="2">
    <source>
        <dbReference type="EMBL" id="CUS10521.1"/>
    </source>
</evidence>
<evidence type="ECO:0000256" key="1">
    <source>
        <dbReference type="SAM" id="MobiDB-lite"/>
    </source>
</evidence>
<feature type="compositionally biased region" description="Basic and acidic residues" evidence="1">
    <location>
        <begin position="380"/>
        <end position="389"/>
    </location>
</feature>
<sequence>MTTLESFSPPAYLTDFTKENAVKWSKDYISRWMDGSASTPEVTQFYNPTTRATEGDIVKKNITWTAFPNTVKHDTPEKERWKVADSTRENQDEYCEWSVRRNSKGQITRVVFTCEGPEYWEALATLQPDTLLQLYKDNNPEYASQIKREDLYTNKTRYNRLNKWNNSTTTGSIMHLIQSANTLGAEIQLGADATVLRVDSAGNPIHDYDRLIRCSQYGGIYRNSDPAIGGNVNDLAWKGPLLTLADPVGLYLESFDGSQFVAPDEEDVQKFWRFTRGTPADPTRGRPAHWVRAVFEVPESYGYNVSDIKDTKGNKINWGSQLADAIQIRLTGQAVEIGKHLGQKRRCKPGAAAAAVSVASAAVSESAGISAASEADEDNTPEHLKGTRSHGLDIEAQGYVCY</sequence>
<accession>A0A292PUR3</accession>
<gene>
    <name evidence="2" type="ORF">GSTUAT00005385001</name>
</gene>
<keyword evidence="3" id="KW-1185">Reference proteome</keyword>
<reference evidence="2" key="1">
    <citation type="submission" date="2015-10" db="EMBL/GenBank/DDBJ databases">
        <authorList>
            <person name="Regsiter A."/>
            <person name="william w."/>
        </authorList>
    </citation>
    <scope>NUCLEOTIDE SEQUENCE</scope>
    <source>
        <strain evidence="2">Montdore</strain>
    </source>
</reference>
<dbReference type="AlphaFoldDB" id="A0A292PUR3"/>
<evidence type="ECO:0000313" key="3">
    <source>
        <dbReference type="Proteomes" id="UP001412239"/>
    </source>
</evidence>
<dbReference type="Proteomes" id="UP001412239">
    <property type="component" value="Unassembled WGS sequence"/>
</dbReference>
<dbReference type="EMBL" id="LN891045">
    <property type="protein sequence ID" value="CUS10521.1"/>
    <property type="molecule type" value="Genomic_DNA"/>
</dbReference>
<feature type="region of interest" description="Disordered" evidence="1">
    <location>
        <begin position="369"/>
        <end position="389"/>
    </location>
</feature>
<protein>
    <submittedName>
        <fullName evidence="2">Uncharacterized protein</fullName>
    </submittedName>
</protein>
<organism evidence="2 3">
    <name type="scientific">Tuber aestivum</name>
    <name type="common">summer truffle</name>
    <dbReference type="NCBI Taxonomy" id="59557"/>
    <lineage>
        <taxon>Eukaryota</taxon>
        <taxon>Fungi</taxon>
        <taxon>Dikarya</taxon>
        <taxon>Ascomycota</taxon>
        <taxon>Pezizomycotina</taxon>
        <taxon>Pezizomycetes</taxon>
        <taxon>Pezizales</taxon>
        <taxon>Tuberaceae</taxon>
        <taxon>Tuber</taxon>
    </lineage>
</organism>